<dbReference type="InterPro" id="IPR052706">
    <property type="entry name" value="Membrane-Transporter-like"/>
</dbReference>
<keyword evidence="10" id="KW-1185">Reference proteome</keyword>
<dbReference type="EMBL" id="JAZGSY010000058">
    <property type="protein sequence ID" value="KAL1841955.1"/>
    <property type="molecule type" value="Genomic_DNA"/>
</dbReference>
<feature type="transmembrane region" description="Helical" evidence="6">
    <location>
        <begin position="526"/>
        <end position="545"/>
    </location>
</feature>
<feature type="compositionally biased region" description="Acidic residues" evidence="5">
    <location>
        <begin position="203"/>
        <end position="216"/>
    </location>
</feature>
<feature type="domain" description="Cyclic nucleotide-binding" evidence="7">
    <location>
        <begin position="1007"/>
        <end position="1089"/>
    </location>
</feature>
<comment type="caution">
    <text evidence="9">The sequence shown here is derived from an EMBL/GenBank/DDBJ whole genome shotgun (WGS) entry which is preliminary data.</text>
</comment>
<feature type="compositionally biased region" description="Polar residues" evidence="5">
    <location>
        <begin position="134"/>
        <end position="147"/>
    </location>
</feature>
<evidence type="ECO:0000259" key="7">
    <source>
        <dbReference type="PROSITE" id="PS50042"/>
    </source>
</evidence>
<feature type="region of interest" description="Disordered" evidence="5">
    <location>
        <begin position="908"/>
        <end position="930"/>
    </location>
</feature>
<keyword evidence="4 6" id="KW-0472">Membrane</keyword>
<organism evidence="9 10">
    <name type="scientific">Humicola insolens</name>
    <name type="common">Soft-rot fungus</name>
    <dbReference type="NCBI Taxonomy" id="85995"/>
    <lineage>
        <taxon>Eukaryota</taxon>
        <taxon>Fungi</taxon>
        <taxon>Dikarya</taxon>
        <taxon>Ascomycota</taxon>
        <taxon>Pezizomycotina</taxon>
        <taxon>Sordariomycetes</taxon>
        <taxon>Sordariomycetidae</taxon>
        <taxon>Sordariales</taxon>
        <taxon>Chaetomiaceae</taxon>
        <taxon>Mycothermus</taxon>
    </lineage>
</organism>
<evidence type="ECO:0000256" key="1">
    <source>
        <dbReference type="ARBA" id="ARBA00004141"/>
    </source>
</evidence>
<dbReference type="PROSITE" id="PS50801">
    <property type="entry name" value="STAS"/>
    <property type="match status" value="1"/>
</dbReference>
<dbReference type="Pfam" id="PF01740">
    <property type="entry name" value="STAS"/>
    <property type="match status" value="1"/>
</dbReference>
<dbReference type="PANTHER" id="PTHR43310">
    <property type="entry name" value="SULFATE TRANSPORTER YBAR-RELATED"/>
    <property type="match status" value="1"/>
</dbReference>
<reference evidence="9 10" key="1">
    <citation type="journal article" date="2024" name="Commun. Biol.">
        <title>Comparative genomic analysis of thermophilic fungi reveals convergent evolutionary adaptations and gene losses.</title>
        <authorList>
            <person name="Steindorff A.S."/>
            <person name="Aguilar-Pontes M.V."/>
            <person name="Robinson A.J."/>
            <person name="Andreopoulos B."/>
            <person name="LaButti K."/>
            <person name="Kuo A."/>
            <person name="Mondo S."/>
            <person name="Riley R."/>
            <person name="Otillar R."/>
            <person name="Haridas S."/>
            <person name="Lipzen A."/>
            <person name="Grimwood J."/>
            <person name="Schmutz J."/>
            <person name="Clum A."/>
            <person name="Reid I.D."/>
            <person name="Moisan M.C."/>
            <person name="Butler G."/>
            <person name="Nguyen T.T.M."/>
            <person name="Dewar K."/>
            <person name="Conant G."/>
            <person name="Drula E."/>
            <person name="Henrissat B."/>
            <person name="Hansel C."/>
            <person name="Singer S."/>
            <person name="Hutchinson M.I."/>
            <person name="de Vries R.P."/>
            <person name="Natvig D.O."/>
            <person name="Powell A.J."/>
            <person name="Tsang A."/>
            <person name="Grigoriev I.V."/>
        </authorList>
    </citation>
    <scope>NUCLEOTIDE SEQUENCE [LARGE SCALE GENOMIC DNA]</scope>
    <source>
        <strain evidence="9 10">CBS 620.91</strain>
    </source>
</reference>
<gene>
    <name evidence="9" type="ORF">VTJ49DRAFT_6278</name>
</gene>
<dbReference type="InterPro" id="IPR011547">
    <property type="entry name" value="SLC26A/SulP_dom"/>
</dbReference>
<name>A0ABR3VJK6_HUMIN</name>
<evidence type="ECO:0000313" key="10">
    <source>
        <dbReference type="Proteomes" id="UP001583172"/>
    </source>
</evidence>
<evidence type="ECO:0000313" key="9">
    <source>
        <dbReference type="EMBL" id="KAL1841955.1"/>
    </source>
</evidence>
<proteinExistence type="predicted"/>
<feature type="transmembrane region" description="Helical" evidence="6">
    <location>
        <begin position="416"/>
        <end position="438"/>
    </location>
</feature>
<evidence type="ECO:0000256" key="5">
    <source>
        <dbReference type="SAM" id="MobiDB-lite"/>
    </source>
</evidence>
<feature type="compositionally biased region" description="Polar residues" evidence="5">
    <location>
        <begin position="34"/>
        <end position="46"/>
    </location>
</feature>
<sequence length="1122" mass="122795">MSSPVPGGSPQSRRHSYASSRASHDDGDDEHPGVSNNPPISRQLNHNDTRLLSSSVGAVPHREPLRSFIHGTIRDYLAPLDSAESARSVREETAELANYFLSGKKDTQSPPPFLRRARSSSLNVARTSADLHTPDSSTARQSETITEVSEPPSPDQPPSDLAEAGEGPSMIANMLRRSPPDRGQGYTPRTAQDLEGSITAENTEGEQEEGEEESEEALTRVPTSESSRPVLVHRTASEPAGEMSPLLQGHHGGNGGYGIGGEGPPSDEDLEGQKQPGRKMWIGRTTRSLRRAGDRVAKALPAVGHPKRWDRRALWRKAIVAPVACLPAVVVGLLLNILDALSYGMILFPLGNPIFASLGSAGISMFYVSCIVAQITYSAGSIFKGSVGSELIEVVPFFHNMAATITDMVGEENPDAVIATTITSYALSTMLTGAVFFLMGQFKFGYLVGFIPRHILIGCIGGVGWFLVATGFEVTARIDGNLHYDLDTLKYLIQGDTLPLWVIPLTLAVILFYGQSKISSKYFLPMYILAIPAAFYALTASLGVLDPGRLRGGGWVFEGPPAGEPWWYFYTLYKFKLVHWGAIAECIPAMLALTFFGILHVPINVPALALNTGEDHANLDHELKLHGYSNFFSGVAGSIQNYLVYSNSLFFMRSGGNTRLAGFLLALFTFLVMLVGPSLIGYIPVMMVGVLIFDLGFELLLEAVWEPRKKLKPLEYFTVMVIVLVMGTYDFVVGIGVGILLAFASLTFQTSRVSAIRATYSGDVVGSTVRRNPTQQHYLREVGRQISIIKLSGYLFFGTIVGVEDRIRALISDDEFRRRPIRFLVLDLWLVTGVDYSAAEVFNTISRLLAGKGIELVVSGVDAEHGLGRDLRAVGLGEDGQVEVKLLPELNAALEYCENELLKTLYANQDDGGAPHPPPPIPTSSRDVPGLAGTSTTSVLAALLSSSPRRDHLREAARQSLGKADSTRTARWQSFREPLRLMLQIFGDVSDKNEDFWFRAARRFRRREFASGQTLFKRGEPAEAFYLVEAGILRAEYDMPQGWFCESIVAGTTCGELPFFSEGTRTATCVVEKGPCVLWALETDEWARLQKEDPDVAQELLRFLGTVYQQDVSCIGHTQLTR</sequence>
<dbReference type="SUPFAM" id="SSF51206">
    <property type="entry name" value="cAMP-binding domain-like"/>
    <property type="match status" value="1"/>
</dbReference>
<feature type="transmembrane region" description="Helical" evidence="6">
    <location>
        <begin position="717"/>
        <end position="744"/>
    </location>
</feature>
<feature type="transmembrane region" description="Helical" evidence="6">
    <location>
        <begin position="686"/>
        <end position="705"/>
    </location>
</feature>
<evidence type="ECO:0000256" key="4">
    <source>
        <dbReference type="ARBA" id="ARBA00023136"/>
    </source>
</evidence>
<evidence type="ECO:0008006" key="11">
    <source>
        <dbReference type="Google" id="ProtNLM"/>
    </source>
</evidence>
<dbReference type="Pfam" id="PF00027">
    <property type="entry name" value="cNMP_binding"/>
    <property type="match status" value="1"/>
</dbReference>
<dbReference type="SUPFAM" id="SSF52091">
    <property type="entry name" value="SpoIIaa-like"/>
    <property type="match status" value="1"/>
</dbReference>
<dbReference type="Pfam" id="PF00916">
    <property type="entry name" value="Sulfate_transp"/>
    <property type="match status" value="1"/>
</dbReference>
<evidence type="ECO:0000256" key="2">
    <source>
        <dbReference type="ARBA" id="ARBA00022692"/>
    </source>
</evidence>
<dbReference type="InterPro" id="IPR018490">
    <property type="entry name" value="cNMP-bd_dom_sf"/>
</dbReference>
<dbReference type="InterPro" id="IPR002645">
    <property type="entry name" value="STAS_dom"/>
</dbReference>
<feature type="transmembrane region" description="Helical" evidence="6">
    <location>
        <begin position="358"/>
        <end position="379"/>
    </location>
</feature>
<dbReference type="Proteomes" id="UP001583172">
    <property type="component" value="Unassembled WGS sequence"/>
</dbReference>
<feature type="transmembrane region" description="Helical" evidence="6">
    <location>
        <begin position="660"/>
        <end position="680"/>
    </location>
</feature>
<dbReference type="InterPro" id="IPR036513">
    <property type="entry name" value="STAS_dom_sf"/>
</dbReference>
<evidence type="ECO:0000259" key="8">
    <source>
        <dbReference type="PROSITE" id="PS50801"/>
    </source>
</evidence>
<dbReference type="InterPro" id="IPR014710">
    <property type="entry name" value="RmlC-like_jellyroll"/>
</dbReference>
<dbReference type="PROSITE" id="PS50042">
    <property type="entry name" value="CNMP_BINDING_3"/>
    <property type="match status" value="1"/>
</dbReference>
<comment type="subcellular location">
    <subcellularLocation>
        <location evidence="1">Membrane</location>
        <topology evidence="1">Multi-pass membrane protein</topology>
    </subcellularLocation>
</comment>
<dbReference type="SMART" id="SM00100">
    <property type="entry name" value="cNMP"/>
    <property type="match status" value="1"/>
</dbReference>
<protein>
    <recommendedName>
        <fullName evidence="11">Sulfate transporter</fullName>
    </recommendedName>
</protein>
<feature type="transmembrane region" description="Helical" evidence="6">
    <location>
        <begin position="318"/>
        <end position="338"/>
    </location>
</feature>
<feature type="region of interest" description="Disordered" evidence="5">
    <location>
        <begin position="101"/>
        <end position="274"/>
    </location>
</feature>
<dbReference type="Gene3D" id="2.60.120.10">
    <property type="entry name" value="Jelly Rolls"/>
    <property type="match status" value="1"/>
</dbReference>
<feature type="compositionally biased region" description="Gly residues" evidence="5">
    <location>
        <begin position="250"/>
        <end position="263"/>
    </location>
</feature>
<dbReference type="PANTHER" id="PTHR43310:SF4">
    <property type="entry name" value="AFR304WP"/>
    <property type="match status" value="1"/>
</dbReference>
<accession>A0ABR3VJK6</accession>
<dbReference type="InterPro" id="IPR000595">
    <property type="entry name" value="cNMP-bd_dom"/>
</dbReference>
<evidence type="ECO:0000256" key="6">
    <source>
        <dbReference type="SAM" id="Phobius"/>
    </source>
</evidence>
<feature type="domain" description="STAS" evidence="8">
    <location>
        <begin position="786"/>
        <end position="897"/>
    </location>
</feature>
<dbReference type="CDD" id="cd07042">
    <property type="entry name" value="STAS_SulP_like_sulfate_transporter"/>
    <property type="match status" value="1"/>
</dbReference>
<feature type="transmembrane region" description="Helical" evidence="6">
    <location>
        <begin position="577"/>
        <end position="599"/>
    </location>
</feature>
<keyword evidence="3 6" id="KW-1133">Transmembrane helix</keyword>
<feature type="region of interest" description="Disordered" evidence="5">
    <location>
        <begin position="1"/>
        <end position="46"/>
    </location>
</feature>
<feature type="transmembrane region" description="Helical" evidence="6">
    <location>
        <begin position="492"/>
        <end position="514"/>
    </location>
</feature>
<dbReference type="Gene3D" id="3.30.750.24">
    <property type="entry name" value="STAS domain"/>
    <property type="match status" value="1"/>
</dbReference>
<keyword evidence="2 6" id="KW-0812">Transmembrane</keyword>
<feature type="transmembrane region" description="Helical" evidence="6">
    <location>
        <begin position="450"/>
        <end position="472"/>
    </location>
</feature>
<evidence type="ECO:0000256" key="3">
    <source>
        <dbReference type="ARBA" id="ARBA00022989"/>
    </source>
</evidence>
<dbReference type="CDD" id="cd00038">
    <property type="entry name" value="CAP_ED"/>
    <property type="match status" value="1"/>
</dbReference>